<evidence type="ECO:0000313" key="2">
    <source>
        <dbReference type="EMBL" id="NKF24545.1"/>
    </source>
</evidence>
<accession>A0A970B8A7</accession>
<name>A0A970B8A7_9GAMM</name>
<comment type="caution">
    <text evidence="2">The sequence shown here is derived from an EMBL/GenBank/DDBJ whole genome shotgun (WGS) entry which is preliminary data.</text>
</comment>
<gene>
    <name evidence="2" type="ORF">G7Y82_19715</name>
</gene>
<dbReference type="AlphaFoldDB" id="A0A970B8A7"/>
<dbReference type="Proteomes" id="UP000653472">
    <property type="component" value="Unassembled WGS sequence"/>
</dbReference>
<feature type="chain" id="PRO_5037675160" evidence="1">
    <location>
        <begin position="31"/>
        <end position="170"/>
    </location>
</feature>
<proteinExistence type="predicted"/>
<reference evidence="2" key="1">
    <citation type="submission" date="2020-03" db="EMBL/GenBank/DDBJ databases">
        <title>Solimonas marina sp. nov., isolated from deep seawater of the Pacific Ocean.</title>
        <authorList>
            <person name="Liu X."/>
            <person name="Lai Q."/>
            <person name="Sun F."/>
            <person name="Gai Y."/>
            <person name="Li G."/>
            <person name="Shao Z."/>
        </authorList>
    </citation>
    <scope>NUCLEOTIDE SEQUENCE</scope>
    <source>
        <strain evidence="2">C16B3</strain>
    </source>
</reference>
<sequence>MKYATSMTLKSAMTAMLLLPLCAISNLAFADGSTDAAGTPTRGMISAGDDHCIALHTRYRLLHGDQATATLFNRCDYPVVVSYCVDDPAAGPRACGAADTQVPTMQVLAPRTQMPVQLHDAKAAGTDVNWIACRSTPGMTSRFRADNTIGECATPGNTMQARSETDQLQR</sequence>
<organism evidence="2 3">
    <name type="scientific">Solimonas marina</name>
    <dbReference type="NCBI Taxonomy" id="2714601"/>
    <lineage>
        <taxon>Bacteria</taxon>
        <taxon>Pseudomonadati</taxon>
        <taxon>Pseudomonadota</taxon>
        <taxon>Gammaproteobacteria</taxon>
        <taxon>Nevskiales</taxon>
        <taxon>Nevskiaceae</taxon>
        <taxon>Solimonas</taxon>
    </lineage>
</organism>
<dbReference type="RefSeq" id="WP_168149850.1">
    <property type="nucleotide sequence ID" value="NZ_JAAVXB010000016.1"/>
</dbReference>
<keyword evidence="3" id="KW-1185">Reference proteome</keyword>
<keyword evidence="1" id="KW-0732">Signal</keyword>
<evidence type="ECO:0000256" key="1">
    <source>
        <dbReference type="SAM" id="SignalP"/>
    </source>
</evidence>
<protein>
    <submittedName>
        <fullName evidence="2">Uncharacterized protein</fullName>
    </submittedName>
</protein>
<dbReference type="EMBL" id="JAAVXB010000016">
    <property type="protein sequence ID" value="NKF24545.1"/>
    <property type="molecule type" value="Genomic_DNA"/>
</dbReference>
<feature type="signal peptide" evidence="1">
    <location>
        <begin position="1"/>
        <end position="30"/>
    </location>
</feature>
<evidence type="ECO:0000313" key="3">
    <source>
        <dbReference type="Proteomes" id="UP000653472"/>
    </source>
</evidence>